<keyword evidence="2 6" id="KW-0812">Transmembrane</keyword>
<evidence type="ECO:0000256" key="1">
    <source>
        <dbReference type="ARBA" id="ARBA00022614"/>
    </source>
</evidence>
<dbReference type="PROSITE" id="PS51450">
    <property type="entry name" value="LRR"/>
    <property type="match status" value="1"/>
</dbReference>
<keyword evidence="4 6" id="KW-1133">Transmembrane helix</keyword>
<evidence type="ECO:0000313" key="10">
    <source>
        <dbReference type="Proteomes" id="UP001227230"/>
    </source>
</evidence>
<keyword evidence="3" id="KW-0677">Repeat</keyword>
<protein>
    <recommendedName>
        <fullName evidence="8">Leucine-rich repeat-containing N-terminal plant-type domain-containing protein</fullName>
    </recommendedName>
</protein>
<evidence type="ECO:0000259" key="8">
    <source>
        <dbReference type="Pfam" id="PF08263"/>
    </source>
</evidence>
<dbReference type="Proteomes" id="UP001227230">
    <property type="component" value="Chromosome 6"/>
</dbReference>
<dbReference type="Pfam" id="PF13855">
    <property type="entry name" value="LRR_8"/>
    <property type="match status" value="2"/>
</dbReference>
<dbReference type="InterPro" id="IPR003591">
    <property type="entry name" value="Leu-rich_rpt_typical-subtyp"/>
</dbReference>
<dbReference type="PRINTS" id="PR00019">
    <property type="entry name" value="LEURICHRPT"/>
</dbReference>
<dbReference type="Pfam" id="PF08263">
    <property type="entry name" value="LRRNT_2"/>
    <property type="match status" value="1"/>
</dbReference>
<dbReference type="InterPro" id="IPR001611">
    <property type="entry name" value="Leu-rich_rpt"/>
</dbReference>
<evidence type="ECO:0000256" key="2">
    <source>
        <dbReference type="ARBA" id="ARBA00022692"/>
    </source>
</evidence>
<dbReference type="SUPFAM" id="SSF52058">
    <property type="entry name" value="L domain-like"/>
    <property type="match status" value="2"/>
</dbReference>
<dbReference type="InterPro" id="IPR013210">
    <property type="entry name" value="LRR_N_plant-typ"/>
</dbReference>
<dbReference type="PANTHER" id="PTHR48065">
    <property type="entry name" value="OS10G0469600 PROTEIN"/>
    <property type="match status" value="1"/>
</dbReference>
<accession>A0ABY9C166</accession>
<keyword evidence="5 6" id="KW-0472">Membrane</keyword>
<dbReference type="Pfam" id="PF12799">
    <property type="entry name" value="LRR_4"/>
    <property type="match status" value="1"/>
</dbReference>
<dbReference type="Gene3D" id="3.80.10.10">
    <property type="entry name" value="Ribonuclease Inhibitor"/>
    <property type="match status" value="2"/>
</dbReference>
<evidence type="ECO:0000256" key="4">
    <source>
        <dbReference type="ARBA" id="ARBA00022989"/>
    </source>
</evidence>
<gene>
    <name evidence="9" type="ORF">VitviT2T_007722</name>
</gene>
<reference evidence="9 10" key="1">
    <citation type="journal article" date="2023" name="Hortic Res">
        <title>The complete reference genome for grapevine (Vitis vinifera L.) genetics and breeding.</title>
        <authorList>
            <person name="Shi X."/>
            <person name="Cao S."/>
            <person name="Wang X."/>
            <person name="Huang S."/>
            <person name="Wang Y."/>
            <person name="Liu Z."/>
            <person name="Liu W."/>
            <person name="Leng X."/>
            <person name="Peng Y."/>
            <person name="Wang N."/>
            <person name="Wang Y."/>
            <person name="Ma Z."/>
            <person name="Xu X."/>
            <person name="Zhang F."/>
            <person name="Xue H."/>
            <person name="Zhong H."/>
            <person name="Wang Y."/>
            <person name="Zhang K."/>
            <person name="Velt A."/>
            <person name="Avia K."/>
            <person name="Holtgrawe D."/>
            <person name="Grimplet J."/>
            <person name="Matus J.T."/>
            <person name="Ware D."/>
            <person name="Wu X."/>
            <person name="Wang H."/>
            <person name="Liu C."/>
            <person name="Fang Y."/>
            <person name="Rustenholz C."/>
            <person name="Cheng Z."/>
            <person name="Xiao H."/>
            <person name="Zhou Y."/>
        </authorList>
    </citation>
    <scope>NUCLEOTIDE SEQUENCE [LARGE SCALE GENOMIC DNA]</scope>
    <source>
        <strain evidence="10">cv. Pinot noir / PN40024</strain>
        <tissue evidence="9">Leaf</tissue>
    </source>
</reference>
<name>A0ABY9C166_VITVI</name>
<dbReference type="EMBL" id="CP126653">
    <property type="protein sequence ID" value="WJZ88421.1"/>
    <property type="molecule type" value="Genomic_DNA"/>
</dbReference>
<feature type="signal peptide" evidence="7">
    <location>
        <begin position="1"/>
        <end position="29"/>
    </location>
</feature>
<feature type="transmembrane region" description="Helical" evidence="6">
    <location>
        <begin position="598"/>
        <end position="625"/>
    </location>
</feature>
<keyword evidence="7" id="KW-0732">Signal</keyword>
<evidence type="ECO:0000256" key="7">
    <source>
        <dbReference type="SAM" id="SignalP"/>
    </source>
</evidence>
<evidence type="ECO:0000256" key="5">
    <source>
        <dbReference type="ARBA" id="ARBA00023136"/>
    </source>
</evidence>
<sequence>MEATNPTMANPSLLLESIFILFFLPPCLSCPEYQKQALLQFKSSILAINSSLHTLDSWNSSSSCCQWDNVTCTSPSNSTSTSTSRVVIALHLSNLFAQLYPEFSERMPSILLAPLFFIRSLMVLDISDNSIYGQIPALGFGNLSNLVHLDISQNKFNGSIPPQLFQLRHLRYLDLSHNSLHGSLSPKFDRWNPLFNAETKLNTLRLESNLLTGEIPSWLFNFKGLKTLHLGGNNLTWNNRVKIVPKCMLSELSLTSCSLEGEIPEWISTQKTVNFLDLSKNELQGSFPQWLAEIKVESMILSDNKLSGEVPTAFPQYIEILALGGNKFSGALPLNLTKLRNLQRLELQDNYISGELPNFLFHISHLQVLILRNNSLQGLIPKTISNLKYLQILDLSSNNLTGEIPIGFVNLAGMIEAPHLTSISNDVILVFHELISSNIMVNVLIVNWKKSKQGLPSHNIDMYFLLDLSNNQLSGEIPASLGGLKALKMLNLSYNKLSGKIPASLSDLQNLESLDLSHNKLSGSLPTTLSKLQQLTTFDVSNNQLIGRIPVGGQMDTMADPNYYANNSGLCGMQIRVPCPEDQSPAPKPQDYDNKEPWFLWEGMGIGYPVGFLLTIGIIFLAGYFNPSPPSNNHHRRPHHSIRQRV</sequence>
<dbReference type="SMART" id="SM00369">
    <property type="entry name" value="LRR_TYP"/>
    <property type="match status" value="7"/>
</dbReference>
<proteinExistence type="predicted"/>
<dbReference type="InterPro" id="IPR032675">
    <property type="entry name" value="LRR_dom_sf"/>
</dbReference>
<feature type="domain" description="Leucine-rich repeat-containing N-terminal plant-type" evidence="8">
    <location>
        <begin position="33"/>
        <end position="73"/>
    </location>
</feature>
<dbReference type="Pfam" id="PF00560">
    <property type="entry name" value="LRR_1"/>
    <property type="match status" value="5"/>
</dbReference>
<evidence type="ECO:0000256" key="6">
    <source>
        <dbReference type="SAM" id="Phobius"/>
    </source>
</evidence>
<dbReference type="InterPro" id="IPR025875">
    <property type="entry name" value="Leu-rich_rpt_4"/>
</dbReference>
<keyword evidence="1" id="KW-0433">Leucine-rich repeat</keyword>
<evidence type="ECO:0000313" key="9">
    <source>
        <dbReference type="EMBL" id="WJZ88421.1"/>
    </source>
</evidence>
<dbReference type="PANTHER" id="PTHR48065:SF23">
    <property type="entry name" value="LEUCINE-RICH REPEAT-CONTAINING N-TERMINAL PLANT-TYPE DOMAIN-CONTAINING PROTEIN"/>
    <property type="match status" value="1"/>
</dbReference>
<keyword evidence="10" id="KW-1185">Reference proteome</keyword>
<organism evidence="9 10">
    <name type="scientific">Vitis vinifera</name>
    <name type="common">Grape</name>
    <dbReference type="NCBI Taxonomy" id="29760"/>
    <lineage>
        <taxon>Eukaryota</taxon>
        <taxon>Viridiplantae</taxon>
        <taxon>Streptophyta</taxon>
        <taxon>Embryophyta</taxon>
        <taxon>Tracheophyta</taxon>
        <taxon>Spermatophyta</taxon>
        <taxon>Magnoliopsida</taxon>
        <taxon>eudicotyledons</taxon>
        <taxon>Gunneridae</taxon>
        <taxon>Pentapetalae</taxon>
        <taxon>rosids</taxon>
        <taxon>Vitales</taxon>
        <taxon>Vitaceae</taxon>
        <taxon>Viteae</taxon>
        <taxon>Vitis</taxon>
    </lineage>
</organism>
<feature type="chain" id="PRO_5045190652" description="Leucine-rich repeat-containing N-terminal plant-type domain-containing protein" evidence="7">
    <location>
        <begin position="30"/>
        <end position="646"/>
    </location>
</feature>
<evidence type="ECO:0000256" key="3">
    <source>
        <dbReference type="ARBA" id="ARBA00022737"/>
    </source>
</evidence>